<evidence type="ECO:0000313" key="2">
    <source>
        <dbReference type="EMBL" id="UOQ93405.1"/>
    </source>
</evidence>
<evidence type="ECO:0000313" key="3">
    <source>
        <dbReference type="Proteomes" id="UP000831880"/>
    </source>
</evidence>
<accession>A0ABY4GZR5</accession>
<keyword evidence="3" id="KW-1185">Reference proteome</keyword>
<feature type="compositionally biased region" description="Basic and acidic residues" evidence="1">
    <location>
        <begin position="1"/>
        <end position="24"/>
    </location>
</feature>
<sequence length="210" mass="23285">MADNKSREESRRSIDKPSMTKEPPRQPVTPKKKSVDKLTVDVDCSDALKGLKAVQREAKKATAALKELDNYKPIGPGVTWIPMGEPEAVIPTKNTQSYHCTKQDCDWEIKDTKKTLDGISCPECGSHTVMPYPKPKLLTIELDSIDSVPTVIYKGEKIDNKVFVEFNWETQTNQPTSSPLIDIQYHEISENGAPSLRTIGHSSSWGSDGG</sequence>
<proteinExistence type="predicted"/>
<feature type="region of interest" description="Disordered" evidence="1">
    <location>
        <begin position="1"/>
        <end position="36"/>
    </location>
</feature>
<evidence type="ECO:0000256" key="1">
    <source>
        <dbReference type="SAM" id="MobiDB-lite"/>
    </source>
</evidence>
<protein>
    <submittedName>
        <fullName evidence="2">Uncharacterized protein</fullName>
    </submittedName>
</protein>
<dbReference type="RefSeq" id="WP_244753005.1">
    <property type="nucleotide sequence ID" value="NZ_CP095074.1"/>
</dbReference>
<dbReference type="Proteomes" id="UP000831880">
    <property type="component" value="Chromosome"/>
</dbReference>
<reference evidence="2 3" key="1">
    <citation type="submission" date="2022-04" db="EMBL/GenBank/DDBJ databases">
        <title>Halobacillus sp. isolated from saltern.</title>
        <authorList>
            <person name="Won M."/>
            <person name="Lee C.-M."/>
            <person name="Woen H.-Y."/>
            <person name="Kwon S.-W."/>
        </authorList>
    </citation>
    <scope>NUCLEOTIDE SEQUENCE [LARGE SCALE GENOMIC DNA]</scope>
    <source>
        <strain evidence="2 3">SSTM10-2</strain>
    </source>
</reference>
<gene>
    <name evidence="2" type="ORF">MUO14_24050</name>
</gene>
<dbReference type="EMBL" id="CP095074">
    <property type="protein sequence ID" value="UOQ93405.1"/>
    <property type="molecule type" value="Genomic_DNA"/>
</dbReference>
<name>A0ABY4GZR5_9BACI</name>
<organism evidence="2 3">
    <name type="scientific">Halobacillus shinanisalinarum</name>
    <dbReference type="NCBI Taxonomy" id="2932258"/>
    <lineage>
        <taxon>Bacteria</taxon>
        <taxon>Bacillati</taxon>
        <taxon>Bacillota</taxon>
        <taxon>Bacilli</taxon>
        <taxon>Bacillales</taxon>
        <taxon>Bacillaceae</taxon>
        <taxon>Halobacillus</taxon>
    </lineage>
</organism>